<evidence type="ECO:0000313" key="1">
    <source>
        <dbReference type="EMBL" id="HIZ38377.1"/>
    </source>
</evidence>
<reference evidence="1" key="1">
    <citation type="journal article" date="2021" name="PeerJ">
        <title>Extensive microbial diversity within the chicken gut microbiome revealed by metagenomics and culture.</title>
        <authorList>
            <person name="Gilroy R."/>
            <person name="Ravi A."/>
            <person name="Getino M."/>
            <person name="Pursley I."/>
            <person name="Horton D.L."/>
            <person name="Alikhan N.F."/>
            <person name="Baker D."/>
            <person name="Gharbi K."/>
            <person name="Hall N."/>
            <person name="Watson M."/>
            <person name="Adriaenssens E.M."/>
            <person name="Foster-Nyarko E."/>
            <person name="Jarju S."/>
            <person name="Secka A."/>
            <person name="Antonio M."/>
            <person name="Oren A."/>
            <person name="Chaudhuri R.R."/>
            <person name="La Ragione R."/>
            <person name="Hildebrand F."/>
            <person name="Pallen M.J."/>
        </authorList>
    </citation>
    <scope>NUCLEOTIDE SEQUENCE</scope>
    <source>
        <strain evidence="1">CHK179-28034</strain>
    </source>
</reference>
<protein>
    <submittedName>
        <fullName evidence="1">Uncharacterized protein</fullName>
    </submittedName>
</protein>
<comment type="caution">
    <text evidence="1">The sequence shown here is derived from an EMBL/GenBank/DDBJ whole genome shotgun (WGS) entry which is preliminary data.</text>
</comment>
<dbReference type="AlphaFoldDB" id="A0A9D2J6Y7"/>
<gene>
    <name evidence="1" type="ORF">H9968_00405</name>
</gene>
<organism evidence="1 2">
    <name type="scientific">Candidatus Anaerobutyricum stercoris</name>
    <dbReference type="NCBI Taxonomy" id="2838457"/>
    <lineage>
        <taxon>Bacteria</taxon>
        <taxon>Bacillati</taxon>
        <taxon>Bacillota</taxon>
        <taxon>Clostridia</taxon>
        <taxon>Lachnospirales</taxon>
        <taxon>Lachnospiraceae</taxon>
        <taxon>Anaerobutyricum</taxon>
    </lineage>
</organism>
<dbReference type="Proteomes" id="UP000824049">
    <property type="component" value="Unassembled WGS sequence"/>
</dbReference>
<accession>A0A9D2J6Y7</accession>
<proteinExistence type="predicted"/>
<reference evidence="1" key="2">
    <citation type="submission" date="2021-04" db="EMBL/GenBank/DDBJ databases">
        <authorList>
            <person name="Gilroy R."/>
        </authorList>
    </citation>
    <scope>NUCLEOTIDE SEQUENCE</scope>
    <source>
        <strain evidence="1">CHK179-28034</strain>
    </source>
</reference>
<dbReference type="EMBL" id="DXBR01000006">
    <property type="protein sequence ID" value="HIZ38377.1"/>
    <property type="molecule type" value="Genomic_DNA"/>
</dbReference>
<evidence type="ECO:0000313" key="2">
    <source>
        <dbReference type="Proteomes" id="UP000824049"/>
    </source>
</evidence>
<name>A0A9D2J6Y7_9FIRM</name>
<sequence length="132" mass="14984">MKKVLRRYTGNGVIFTTGQDDKKGRISVTISDNIIIGESIAYRADSILQSIREQKPCGYPVWYGITTAVENENLMYILSGLELRHSFYLKSELRLLGLSGSREEAGKIVLNLVQKGYNKGDIFNMKQYLEMI</sequence>